<dbReference type="Proteomes" id="UP000199518">
    <property type="component" value="Unassembled WGS sequence"/>
</dbReference>
<evidence type="ECO:0000313" key="1">
    <source>
        <dbReference type="EMBL" id="SFH62521.1"/>
    </source>
</evidence>
<gene>
    <name evidence="1" type="ORF">SAMN05421753_101493</name>
</gene>
<dbReference type="OrthoDB" id="272719at2"/>
<dbReference type="EMBL" id="FOQD01000001">
    <property type="protein sequence ID" value="SFH62521.1"/>
    <property type="molecule type" value="Genomic_DNA"/>
</dbReference>
<protein>
    <submittedName>
        <fullName evidence="1">Uncharacterized protein</fullName>
    </submittedName>
</protein>
<dbReference type="AlphaFoldDB" id="A0A1I3BL87"/>
<name>A0A1I3BL87_9PLAN</name>
<keyword evidence="2" id="KW-1185">Reference proteome</keyword>
<accession>A0A1I3BL87</accession>
<reference evidence="2" key="1">
    <citation type="submission" date="2016-10" db="EMBL/GenBank/DDBJ databases">
        <authorList>
            <person name="Varghese N."/>
            <person name="Submissions S."/>
        </authorList>
    </citation>
    <scope>NUCLEOTIDE SEQUENCE [LARGE SCALE GENOMIC DNA]</scope>
    <source>
        <strain evidence="2">DSM 26348</strain>
    </source>
</reference>
<proteinExistence type="predicted"/>
<organism evidence="1 2">
    <name type="scientific">Planctomicrobium piriforme</name>
    <dbReference type="NCBI Taxonomy" id="1576369"/>
    <lineage>
        <taxon>Bacteria</taxon>
        <taxon>Pseudomonadati</taxon>
        <taxon>Planctomycetota</taxon>
        <taxon>Planctomycetia</taxon>
        <taxon>Planctomycetales</taxon>
        <taxon>Planctomycetaceae</taxon>
        <taxon>Planctomicrobium</taxon>
    </lineage>
</organism>
<evidence type="ECO:0000313" key="2">
    <source>
        <dbReference type="Proteomes" id="UP000199518"/>
    </source>
</evidence>
<dbReference type="RefSeq" id="WP_092047598.1">
    <property type="nucleotide sequence ID" value="NZ_FOQD01000001.1"/>
</dbReference>
<sequence length="700" mass="75310">MRLTLRTILAYLDDLLEPSQAREIGEKIAEGKEASALVSRIRDVTRRRRIGAPELTGPGSGPDPNLVSDYLENLLAPNQVVELERLCQTSDVHLAEVAACHKILTLVLGQPIDVSDEIRERMAALGSAKQSEQAAAAVLPAMTEGMGVTPSSTMETGLPDYLTSRSFSQRYSTIALVLLVAAVWMGLVLTDKSLWTRPESTGELPMAVKEPVSGEIAAVLPAVPVAPVAPADALPAIAATAPGAAPQEPGSVAAMPTPMPPVPAGPIGQAPLPVPMEPMPPAVATVMPMPVTPPAPPVPGINLMAPPMTVPVDPVLPLTQPEKSMVYSSGDELVIKKMAAQPSWMLADRDLPVQVEDEIASPAPFRNSYRLGDALTVSLEPGTRVQRLPRTDKSELGLLLNRGQLNLVRSFESKTPVGVRLKVLGRDWTITLLEPGTRCGVELSPPTPNGPPADMAEMAVGGGIVVAAGRISVANGNQPAVEIGVNDGYARWPSEGTALVMRVDLTVPTWALPDGPLVTPAARQLSRMFHKEFMADRTVVQSIGPVVKDRRAGVSDLAVKTLALIDQWSLLVPALKGDHQESRLSAIQGLRIWLAENPAHEVELKEELGRTFPADDVEPITRLLWGFTVDDAKSVDISRRLLDWMKDDEIAIRELAFYYVSKLTGRTYDYLPMSPAPERRAAVQRWEDYLKRSGGTLLPD</sequence>